<reference evidence="5" key="2">
    <citation type="submission" date="2015-01" db="EMBL/GenBank/DDBJ databases">
        <title>Evolutionary Origins and Diversification of the Mycorrhizal Mutualists.</title>
        <authorList>
            <consortium name="DOE Joint Genome Institute"/>
            <consortium name="Mycorrhizal Genomics Consortium"/>
            <person name="Kohler A."/>
            <person name="Kuo A."/>
            <person name="Nagy L.G."/>
            <person name="Floudas D."/>
            <person name="Copeland A."/>
            <person name="Barry K.W."/>
            <person name="Cichocki N."/>
            <person name="Veneault-Fourrey C."/>
            <person name="LaButti K."/>
            <person name="Lindquist E.A."/>
            <person name="Lipzen A."/>
            <person name="Lundell T."/>
            <person name="Morin E."/>
            <person name="Murat C."/>
            <person name="Riley R."/>
            <person name="Ohm R."/>
            <person name="Sun H."/>
            <person name="Tunlid A."/>
            <person name="Henrissat B."/>
            <person name="Grigoriev I.V."/>
            <person name="Hibbett D.S."/>
            <person name="Martin F."/>
        </authorList>
    </citation>
    <scope>NUCLEOTIDE SEQUENCE [LARGE SCALE GENOMIC DNA]</scope>
    <source>
        <strain evidence="5">UH-Slu-Lm8-n1</strain>
    </source>
</reference>
<name>A0A0D0BV48_9AGAM</name>
<evidence type="ECO:0000256" key="1">
    <source>
        <dbReference type="ARBA" id="ARBA00001968"/>
    </source>
</evidence>
<evidence type="ECO:0000313" key="5">
    <source>
        <dbReference type="Proteomes" id="UP000054485"/>
    </source>
</evidence>
<dbReference type="EMBL" id="KN835133">
    <property type="protein sequence ID" value="KIK49397.1"/>
    <property type="molecule type" value="Genomic_DNA"/>
</dbReference>
<dbReference type="HOGENOM" id="CLU_018552_11_0_1"/>
<organism evidence="4 5">
    <name type="scientific">Suillus luteus UH-Slu-Lm8-n1</name>
    <dbReference type="NCBI Taxonomy" id="930992"/>
    <lineage>
        <taxon>Eukaryota</taxon>
        <taxon>Fungi</taxon>
        <taxon>Dikarya</taxon>
        <taxon>Basidiomycota</taxon>
        <taxon>Agaricomycotina</taxon>
        <taxon>Agaricomycetes</taxon>
        <taxon>Agaricomycetidae</taxon>
        <taxon>Boletales</taxon>
        <taxon>Suillineae</taxon>
        <taxon>Suillaceae</taxon>
        <taxon>Suillus</taxon>
    </lineage>
</organism>
<feature type="domain" description="DDE Tnp4" evidence="3">
    <location>
        <begin position="2"/>
        <end position="63"/>
    </location>
</feature>
<accession>A0A0D0BV48</accession>
<sequence length="63" mass="7140">IVIMPHNLRIVDYVIGVPGSLHDANAFSRTRIARHPESFVGADEWIWADSAYASRTWCVVPFK</sequence>
<dbReference type="AlphaFoldDB" id="A0A0D0BV48"/>
<keyword evidence="5" id="KW-1185">Reference proteome</keyword>
<dbReference type="InterPro" id="IPR027806">
    <property type="entry name" value="HARBI1_dom"/>
</dbReference>
<dbReference type="InParanoid" id="A0A0D0BV48"/>
<dbReference type="GO" id="GO:0046872">
    <property type="term" value="F:metal ion binding"/>
    <property type="evidence" value="ECO:0007669"/>
    <property type="project" value="UniProtKB-KW"/>
</dbReference>
<dbReference type="STRING" id="930992.A0A0D0BV48"/>
<evidence type="ECO:0000259" key="3">
    <source>
        <dbReference type="Pfam" id="PF13359"/>
    </source>
</evidence>
<protein>
    <recommendedName>
        <fullName evidence="3">DDE Tnp4 domain-containing protein</fullName>
    </recommendedName>
</protein>
<feature type="non-terminal residue" evidence="4">
    <location>
        <position position="1"/>
    </location>
</feature>
<reference evidence="4 5" key="1">
    <citation type="submission" date="2014-04" db="EMBL/GenBank/DDBJ databases">
        <authorList>
            <consortium name="DOE Joint Genome Institute"/>
            <person name="Kuo A."/>
            <person name="Ruytinx J."/>
            <person name="Rineau F."/>
            <person name="Colpaert J."/>
            <person name="Kohler A."/>
            <person name="Nagy L.G."/>
            <person name="Floudas D."/>
            <person name="Copeland A."/>
            <person name="Barry K.W."/>
            <person name="Cichocki N."/>
            <person name="Veneault-Fourrey C."/>
            <person name="LaButti K."/>
            <person name="Lindquist E.A."/>
            <person name="Lipzen A."/>
            <person name="Lundell T."/>
            <person name="Morin E."/>
            <person name="Murat C."/>
            <person name="Sun H."/>
            <person name="Tunlid A."/>
            <person name="Henrissat B."/>
            <person name="Grigoriev I.V."/>
            <person name="Hibbett D.S."/>
            <person name="Martin F."/>
            <person name="Nordberg H.P."/>
            <person name="Cantor M.N."/>
            <person name="Hua S.X."/>
        </authorList>
    </citation>
    <scope>NUCLEOTIDE SEQUENCE [LARGE SCALE GENOMIC DNA]</scope>
    <source>
        <strain evidence="4 5">UH-Slu-Lm8-n1</strain>
    </source>
</reference>
<keyword evidence="2" id="KW-0479">Metal-binding</keyword>
<gene>
    <name evidence="4" type="ORF">CY34DRAFT_43056</name>
</gene>
<evidence type="ECO:0000313" key="4">
    <source>
        <dbReference type="EMBL" id="KIK49397.1"/>
    </source>
</evidence>
<dbReference type="Pfam" id="PF13359">
    <property type="entry name" value="DDE_Tnp_4"/>
    <property type="match status" value="1"/>
</dbReference>
<comment type="cofactor">
    <cofactor evidence="1">
        <name>a divalent metal cation</name>
        <dbReference type="ChEBI" id="CHEBI:60240"/>
    </cofactor>
</comment>
<evidence type="ECO:0000256" key="2">
    <source>
        <dbReference type="ARBA" id="ARBA00022723"/>
    </source>
</evidence>
<dbReference type="OrthoDB" id="2649667at2759"/>
<dbReference type="Proteomes" id="UP000054485">
    <property type="component" value="Unassembled WGS sequence"/>
</dbReference>
<proteinExistence type="predicted"/>
<feature type="non-terminal residue" evidence="4">
    <location>
        <position position="63"/>
    </location>
</feature>